<dbReference type="RefSeq" id="WP_203682278.1">
    <property type="nucleotide sequence ID" value="NZ_BOMW01000041.1"/>
</dbReference>
<organism evidence="1 2">
    <name type="scientific">Actinoplanes siamensis</name>
    <dbReference type="NCBI Taxonomy" id="1223317"/>
    <lineage>
        <taxon>Bacteria</taxon>
        <taxon>Bacillati</taxon>
        <taxon>Actinomycetota</taxon>
        <taxon>Actinomycetes</taxon>
        <taxon>Micromonosporales</taxon>
        <taxon>Micromonosporaceae</taxon>
        <taxon>Actinoplanes</taxon>
    </lineage>
</organism>
<evidence type="ECO:0000313" key="2">
    <source>
        <dbReference type="Proteomes" id="UP000629619"/>
    </source>
</evidence>
<comment type="caution">
    <text evidence="1">The sequence shown here is derived from an EMBL/GenBank/DDBJ whole genome shotgun (WGS) entry which is preliminary data.</text>
</comment>
<dbReference type="AlphaFoldDB" id="A0A919TM30"/>
<gene>
    <name evidence="1" type="ORF">Asi03nite_43860</name>
</gene>
<protein>
    <submittedName>
        <fullName evidence="1">Uncharacterized protein</fullName>
    </submittedName>
</protein>
<sequence>MTKKLVIDRSEWFIADSDAAAVTDLVRDALTNRRTVELELFDADGRAVTVFLNGAAVTAVALDLDRGPRPSEMS</sequence>
<keyword evidence="2" id="KW-1185">Reference proteome</keyword>
<proteinExistence type="predicted"/>
<accession>A0A919TM30</accession>
<dbReference type="Proteomes" id="UP000629619">
    <property type="component" value="Unassembled WGS sequence"/>
</dbReference>
<reference evidence="1" key="1">
    <citation type="submission" date="2021-01" db="EMBL/GenBank/DDBJ databases">
        <title>Whole genome shotgun sequence of Actinoplanes siamensis NBRC 109076.</title>
        <authorList>
            <person name="Komaki H."/>
            <person name="Tamura T."/>
        </authorList>
    </citation>
    <scope>NUCLEOTIDE SEQUENCE</scope>
    <source>
        <strain evidence="1">NBRC 109076</strain>
    </source>
</reference>
<evidence type="ECO:0000313" key="1">
    <source>
        <dbReference type="EMBL" id="GIF06848.1"/>
    </source>
</evidence>
<name>A0A919TM30_9ACTN</name>
<dbReference type="EMBL" id="BOMW01000041">
    <property type="protein sequence ID" value="GIF06848.1"/>
    <property type="molecule type" value="Genomic_DNA"/>
</dbReference>